<protein>
    <recommendedName>
        <fullName evidence="3">Type 1 periplasmic binding fold superfamily protein</fullName>
    </recommendedName>
</protein>
<dbReference type="AlphaFoldDB" id="A0A1I5WUQ2"/>
<reference evidence="2" key="1">
    <citation type="submission" date="2016-10" db="EMBL/GenBank/DDBJ databases">
        <authorList>
            <person name="Varghese N."/>
            <person name="Submissions S."/>
        </authorList>
    </citation>
    <scope>NUCLEOTIDE SEQUENCE [LARGE SCALE GENOMIC DNA]</scope>
    <source>
        <strain evidence="2">OR362-8,ATCC BAA-1266,JCM 13504</strain>
    </source>
</reference>
<proteinExistence type="predicted"/>
<evidence type="ECO:0000313" key="1">
    <source>
        <dbReference type="EMBL" id="SFQ23492.1"/>
    </source>
</evidence>
<dbReference type="RefSeq" id="WP_092670673.1">
    <property type="nucleotide sequence ID" value="NZ_FOXS01000002.1"/>
</dbReference>
<dbReference type="Proteomes" id="UP000199029">
    <property type="component" value="Unassembled WGS sequence"/>
</dbReference>
<dbReference type="EMBL" id="FOXS01000002">
    <property type="protein sequence ID" value="SFQ23492.1"/>
    <property type="molecule type" value="Genomic_DNA"/>
</dbReference>
<evidence type="ECO:0000313" key="2">
    <source>
        <dbReference type="Proteomes" id="UP000199029"/>
    </source>
</evidence>
<dbReference type="STRING" id="1227077.SAMN04515668_1502"/>
<sequence>MRILPTSLFNTCLRATALLALGLSSCSKDETPLPAVRENELITSVRLKFVNQANPADVKLATWKDLDGEGGNPPIIDAINLLPNAVYTMTVDAVLNETSSKSEDVTAEIVREANNHLFVYKPTGASLTVAVTDKDAKGLPFGLQANATTGAVSTGSLRVVLRHQVGTKDGTETPGSTDIDTTFPVTIR</sequence>
<name>A0A1I5WUQ2_HYMAR</name>
<gene>
    <name evidence="1" type="ORF">SAMN04515668_1502</name>
</gene>
<dbReference type="OrthoDB" id="713689at2"/>
<dbReference type="PROSITE" id="PS51257">
    <property type="entry name" value="PROKAR_LIPOPROTEIN"/>
    <property type="match status" value="1"/>
</dbReference>
<organism evidence="1 2">
    <name type="scientific">Hymenobacter arizonensis</name>
    <name type="common">Siccationidurans arizonensis</name>
    <dbReference type="NCBI Taxonomy" id="1227077"/>
    <lineage>
        <taxon>Bacteria</taxon>
        <taxon>Pseudomonadati</taxon>
        <taxon>Bacteroidota</taxon>
        <taxon>Cytophagia</taxon>
        <taxon>Cytophagales</taxon>
        <taxon>Hymenobacteraceae</taxon>
        <taxon>Hymenobacter</taxon>
    </lineage>
</organism>
<accession>A0A1I5WUQ2</accession>
<keyword evidence="2" id="KW-1185">Reference proteome</keyword>
<evidence type="ECO:0008006" key="3">
    <source>
        <dbReference type="Google" id="ProtNLM"/>
    </source>
</evidence>